<dbReference type="AlphaFoldDB" id="A0A367Y796"/>
<dbReference type="NCBIfam" id="TIGR00621">
    <property type="entry name" value="ssb"/>
    <property type="match status" value="1"/>
</dbReference>
<dbReference type="PANTHER" id="PTHR10302:SF0">
    <property type="entry name" value="SINGLE-STRANDED DNA-BINDING PROTEIN, MITOCHONDRIAL"/>
    <property type="match status" value="1"/>
</dbReference>
<dbReference type="Pfam" id="PF00436">
    <property type="entry name" value="SSB"/>
    <property type="match status" value="1"/>
</dbReference>
<dbReference type="GO" id="GO:0003697">
    <property type="term" value="F:single-stranded DNA binding"/>
    <property type="evidence" value="ECO:0007669"/>
    <property type="project" value="InterPro"/>
</dbReference>
<evidence type="ECO:0000256" key="4">
    <source>
        <dbReference type="SAM" id="MobiDB-lite"/>
    </source>
</evidence>
<dbReference type="InterPro" id="IPR000424">
    <property type="entry name" value="Primosome_PriB/ssb"/>
</dbReference>
<dbReference type="Proteomes" id="UP000253508">
    <property type="component" value="Unassembled WGS sequence"/>
</dbReference>
<proteinExistence type="predicted"/>
<dbReference type="Gene3D" id="2.40.50.140">
    <property type="entry name" value="Nucleic acid-binding proteins"/>
    <property type="match status" value="1"/>
</dbReference>
<accession>A0A367Y796</accession>
<name>A0A367Y796_9MICO</name>
<gene>
    <name evidence="5" type="ORF">DTO57_02275</name>
</gene>
<dbReference type="GO" id="GO:0009295">
    <property type="term" value="C:nucleoid"/>
    <property type="evidence" value="ECO:0007669"/>
    <property type="project" value="TreeGrafter"/>
</dbReference>
<dbReference type="InterPro" id="IPR011344">
    <property type="entry name" value="ssDNA-bd"/>
</dbReference>
<protein>
    <recommendedName>
        <fullName evidence="3">Single-stranded DNA-binding protein</fullName>
    </recommendedName>
</protein>
<evidence type="ECO:0000313" key="6">
    <source>
        <dbReference type="Proteomes" id="UP000253508"/>
    </source>
</evidence>
<dbReference type="OrthoDB" id="4427276at2"/>
<feature type="compositionally biased region" description="Acidic residues" evidence="4">
    <location>
        <begin position="146"/>
        <end position="157"/>
    </location>
</feature>
<keyword evidence="6" id="KW-1185">Reference proteome</keyword>
<sequence length="174" mass="19220">MGMNEQITIIGNVGTEPVVDKGDDGRTFTRFRVGCTRRFRDPQSGAWRDTESSWYDVTANGMLADNIIKSVSKGTRVVVTGVLAVRKWARDERSGINVTVRAETVGIDLQWAKVQQIIKTSVTHRSDADESPTEENWMPTAPDPAQEPDDELAELDVDAATGEVREGEEVPTPF</sequence>
<keyword evidence="1 2" id="KW-0238">DNA-binding</keyword>
<dbReference type="GO" id="GO:0006260">
    <property type="term" value="P:DNA replication"/>
    <property type="evidence" value="ECO:0007669"/>
    <property type="project" value="InterPro"/>
</dbReference>
<comment type="caution">
    <text evidence="5">The sequence shown here is derived from an EMBL/GenBank/DDBJ whole genome shotgun (WGS) entry which is preliminary data.</text>
</comment>
<dbReference type="SUPFAM" id="SSF50249">
    <property type="entry name" value="Nucleic acid-binding proteins"/>
    <property type="match status" value="1"/>
</dbReference>
<evidence type="ECO:0000256" key="2">
    <source>
        <dbReference type="PROSITE-ProRule" id="PRU00252"/>
    </source>
</evidence>
<reference evidence="5 6" key="1">
    <citation type="submission" date="2018-07" db="EMBL/GenBank/DDBJ databases">
        <title>Microbacterium endoborsara sp. nov., a novel actinobacterium isolated from Borszczowia aralocaspica.</title>
        <authorList>
            <person name="An D."/>
        </authorList>
    </citation>
    <scope>NUCLEOTIDE SEQUENCE [LARGE SCALE GENOMIC DNA]</scope>
    <source>
        <strain evidence="5 6">C1.15228</strain>
    </source>
</reference>
<dbReference type="CDD" id="cd04496">
    <property type="entry name" value="SSB_OBF"/>
    <property type="match status" value="1"/>
</dbReference>
<dbReference type="EMBL" id="QORO01000001">
    <property type="protein sequence ID" value="RCK61490.1"/>
    <property type="molecule type" value="Genomic_DNA"/>
</dbReference>
<dbReference type="PANTHER" id="PTHR10302">
    <property type="entry name" value="SINGLE-STRANDED DNA-BINDING PROTEIN"/>
    <property type="match status" value="1"/>
</dbReference>
<organism evidence="5 6">
    <name type="scientific">Microbacterium sorbitolivorans</name>
    <dbReference type="NCBI Taxonomy" id="1867410"/>
    <lineage>
        <taxon>Bacteria</taxon>
        <taxon>Bacillati</taxon>
        <taxon>Actinomycetota</taxon>
        <taxon>Actinomycetes</taxon>
        <taxon>Micrococcales</taxon>
        <taxon>Microbacteriaceae</taxon>
        <taxon>Microbacterium</taxon>
    </lineage>
</organism>
<evidence type="ECO:0000313" key="5">
    <source>
        <dbReference type="EMBL" id="RCK61490.1"/>
    </source>
</evidence>
<feature type="region of interest" description="Disordered" evidence="4">
    <location>
        <begin position="122"/>
        <end position="174"/>
    </location>
</feature>
<dbReference type="PROSITE" id="PS50935">
    <property type="entry name" value="SSB"/>
    <property type="match status" value="1"/>
</dbReference>
<evidence type="ECO:0000256" key="1">
    <source>
        <dbReference type="ARBA" id="ARBA00023125"/>
    </source>
</evidence>
<evidence type="ECO:0000256" key="3">
    <source>
        <dbReference type="RuleBase" id="RU000524"/>
    </source>
</evidence>
<dbReference type="InterPro" id="IPR012340">
    <property type="entry name" value="NA-bd_OB-fold"/>
</dbReference>